<dbReference type="Pfam" id="PF13336">
    <property type="entry name" value="AcetylCoA_hyd_C"/>
    <property type="match status" value="1"/>
</dbReference>
<dbReference type="GO" id="GO:0016787">
    <property type="term" value="F:hydrolase activity"/>
    <property type="evidence" value="ECO:0007669"/>
    <property type="project" value="UniProtKB-KW"/>
</dbReference>
<dbReference type="PANTHER" id="PTHR21432:SF20">
    <property type="entry name" value="ACETYL-COA HYDROLASE"/>
    <property type="match status" value="1"/>
</dbReference>
<organism evidence="2 3">
    <name type="scientific">Nostocoides veronense</name>
    <dbReference type="NCBI Taxonomy" id="330836"/>
    <lineage>
        <taxon>Bacteria</taxon>
        <taxon>Bacillati</taxon>
        <taxon>Actinomycetota</taxon>
        <taxon>Actinomycetes</taxon>
        <taxon>Micrococcales</taxon>
        <taxon>Intrasporangiaceae</taxon>
        <taxon>Nostocoides</taxon>
    </lineage>
</organism>
<reference evidence="3" key="1">
    <citation type="journal article" date="2019" name="Int. J. Syst. Evol. Microbiol.">
        <title>The Global Catalogue of Microorganisms (GCM) 10K type strain sequencing project: providing services to taxonomists for standard genome sequencing and annotation.</title>
        <authorList>
            <consortium name="The Broad Institute Genomics Platform"/>
            <consortium name="The Broad Institute Genome Sequencing Center for Infectious Disease"/>
            <person name="Wu L."/>
            <person name="Ma J."/>
        </authorList>
    </citation>
    <scope>NUCLEOTIDE SEQUENCE [LARGE SCALE GENOMIC DNA]</scope>
    <source>
        <strain evidence="3">JCM 15592</strain>
    </source>
</reference>
<gene>
    <name evidence="2" type="ORF">GCM10009811_31070</name>
</gene>
<evidence type="ECO:0000313" key="3">
    <source>
        <dbReference type="Proteomes" id="UP001499938"/>
    </source>
</evidence>
<dbReference type="Gene3D" id="3.30.750.70">
    <property type="entry name" value="4-hydroxybutyrate coenzyme like domains"/>
    <property type="match status" value="1"/>
</dbReference>
<dbReference type="InterPro" id="IPR037171">
    <property type="entry name" value="NagB/RpiA_transferase-like"/>
</dbReference>
<keyword evidence="3" id="KW-1185">Reference proteome</keyword>
<dbReference type="Gene3D" id="3.40.1080.10">
    <property type="entry name" value="Glutaconate Coenzyme A-transferase"/>
    <property type="match status" value="1"/>
</dbReference>
<dbReference type="EMBL" id="BAAAPO010000047">
    <property type="protein sequence ID" value="GAA1805231.1"/>
    <property type="molecule type" value="Genomic_DNA"/>
</dbReference>
<dbReference type="Proteomes" id="UP001499938">
    <property type="component" value="Unassembled WGS sequence"/>
</dbReference>
<dbReference type="Gene3D" id="3.40.1080.20">
    <property type="entry name" value="Acetyl-CoA hydrolase/transferase C-terminal domain"/>
    <property type="match status" value="1"/>
</dbReference>
<accession>A0ABP4YC66</accession>
<proteinExistence type="predicted"/>
<sequence>MQIVSTQALASVFSALPDNPRIVVSGNAATPPVAIGIIDATLERYTIHALNAGKGVAPEREGVTAETCFVGGGMRKHPGLSYVPARLSLVPRLFQGPLPPDAVILHCAPAREGQLSLGIECNILPSAIEACRARSGRIIAVINDQMPYTYGDAQIPVDIVDYAIEVSAPLPEVPPATPDEASTRIGELVAARVPDGATLQAGIGAIPDATIGQLGGHTGLRIWTETFSDGVLALDRGGAMDPNQPLTTSFMIGTRELYDWVDGNHRVRMMRTERTNDPSMIALQRYMTSINTALEIDLFGQANASRIKARIYSGFGGQTDFIVGALHSPGGAAYMALRSWHPKANVSTIVPLIDEPVTSFQQSAVVTENGVAELWGYSQQAQARHLIRDAAHPDVREELWEEAAELGLA</sequence>
<dbReference type="InterPro" id="IPR026888">
    <property type="entry name" value="AcetylCoA_hyd_C"/>
</dbReference>
<name>A0ABP4YC66_9MICO</name>
<dbReference type="InterPro" id="IPR046433">
    <property type="entry name" value="ActCoA_hydro"/>
</dbReference>
<dbReference type="PANTHER" id="PTHR21432">
    <property type="entry name" value="ACETYL-COA HYDROLASE-RELATED"/>
    <property type="match status" value="1"/>
</dbReference>
<keyword evidence="2" id="KW-0378">Hydrolase</keyword>
<feature type="domain" description="Acetyl-CoA hydrolase/transferase C-terminal" evidence="1">
    <location>
        <begin position="253"/>
        <end position="403"/>
    </location>
</feature>
<evidence type="ECO:0000259" key="1">
    <source>
        <dbReference type="Pfam" id="PF13336"/>
    </source>
</evidence>
<dbReference type="InterPro" id="IPR038460">
    <property type="entry name" value="AcetylCoA_hyd_C_sf"/>
</dbReference>
<dbReference type="SUPFAM" id="SSF100950">
    <property type="entry name" value="NagB/RpiA/CoA transferase-like"/>
    <property type="match status" value="2"/>
</dbReference>
<dbReference type="RefSeq" id="WP_344087561.1">
    <property type="nucleotide sequence ID" value="NZ_BAAAPO010000047.1"/>
</dbReference>
<comment type="caution">
    <text evidence="2">The sequence shown here is derived from an EMBL/GenBank/DDBJ whole genome shotgun (WGS) entry which is preliminary data.</text>
</comment>
<protein>
    <submittedName>
        <fullName evidence="2">Acetyl-CoA hydrolase/transferase C-terminal domain-containing protein</fullName>
    </submittedName>
</protein>
<evidence type="ECO:0000313" key="2">
    <source>
        <dbReference type="EMBL" id="GAA1805231.1"/>
    </source>
</evidence>